<feature type="transmembrane region" description="Helical" evidence="1">
    <location>
        <begin position="74"/>
        <end position="96"/>
    </location>
</feature>
<evidence type="ECO:0000313" key="3">
    <source>
        <dbReference type="Proteomes" id="UP000199478"/>
    </source>
</evidence>
<dbReference type="Proteomes" id="UP000199478">
    <property type="component" value="Unassembled WGS sequence"/>
</dbReference>
<gene>
    <name evidence="2" type="ORF">SAMN04488005_3039</name>
</gene>
<protein>
    <submittedName>
        <fullName evidence="2">Peptidase M50B-like</fullName>
    </submittedName>
</protein>
<organism evidence="2 3">
    <name type="scientific">Yoonia tamlensis</name>
    <dbReference type="NCBI Taxonomy" id="390270"/>
    <lineage>
        <taxon>Bacteria</taxon>
        <taxon>Pseudomonadati</taxon>
        <taxon>Pseudomonadota</taxon>
        <taxon>Alphaproteobacteria</taxon>
        <taxon>Rhodobacterales</taxon>
        <taxon>Paracoccaceae</taxon>
        <taxon>Yoonia</taxon>
    </lineage>
</organism>
<keyword evidence="1" id="KW-0472">Membrane</keyword>
<dbReference type="RefSeq" id="WP_090201628.1">
    <property type="nucleotide sequence ID" value="NZ_FOYP01000003.1"/>
</dbReference>
<sequence>MRAFLRGHWQLAVLTILVFALWQTPAMTPLKILVVFLHEASHAIAILLTGGAIDSFEINKNQGGEVWARGGNRFVMLTAGYLGSLLIGVGMLIAALRTAADRKIMAGLGIIMLLIAAIYIRSAFALSFTVATGAGMILLAWKFGHDINDLCLRIIGLSSMVYVPYDIVSDTILRPELQSDARMLAEEFGGTTVIWGGVWFAIAIGVIGLCLRYGLGRNSNLAFNRA</sequence>
<dbReference type="InterPro" id="IPR049500">
    <property type="entry name" value="Peptidase_M50B-like"/>
</dbReference>
<evidence type="ECO:0000256" key="1">
    <source>
        <dbReference type="SAM" id="Phobius"/>
    </source>
</evidence>
<feature type="transmembrane region" description="Helical" evidence="1">
    <location>
        <begin position="188"/>
        <end position="211"/>
    </location>
</feature>
<keyword evidence="1" id="KW-0812">Transmembrane</keyword>
<proteinExistence type="predicted"/>
<dbReference type="EMBL" id="FOYP01000003">
    <property type="protein sequence ID" value="SFR58561.1"/>
    <property type="molecule type" value="Genomic_DNA"/>
</dbReference>
<dbReference type="AlphaFoldDB" id="A0A1I6HVT9"/>
<accession>A0A1I6HVT9</accession>
<evidence type="ECO:0000313" key="2">
    <source>
        <dbReference type="EMBL" id="SFR58561.1"/>
    </source>
</evidence>
<keyword evidence="1" id="KW-1133">Transmembrane helix</keyword>
<dbReference type="PANTHER" id="PTHR33979">
    <property type="entry name" value="OS02G0221600 PROTEIN"/>
    <property type="match status" value="1"/>
</dbReference>
<reference evidence="3" key="1">
    <citation type="submission" date="2016-10" db="EMBL/GenBank/DDBJ databases">
        <authorList>
            <person name="Varghese N."/>
            <person name="Submissions S."/>
        </authorList>
    </citation>
    <scope>NUCLEOTIDE SEQUENCE [LARGE SCALE GENOMIC DNA]</scope>
    <source>
        <strain evidence="3">DSM 26879</strain>
    </source>
</reference>
<dbReference type="OrthoDB" id="5381474at2"/>
<dbReference type="STRING" id="390270.SAMN04488005_3039"/>
<dbReference type="PANTHER" id="PTHR33979:SF2">
    <property type="entry name" value="PEPTIDASE M50B-LIKE-DOMAIN-CONTAINING PROTEIN"/>
    <property type="match status" value="1"/>
</dbReference>
<dbReference type="Pfam" id="PF13398">
    <property type="entry name" value="Peptidase_M50B"/>
    <property type="match status" value="1"/>
</dbReference>
<keyword evidence="3" id="KW-1185">Reference proteome</keyword>
<feature type="transmembrane region" description="Helical" evidence="1">
    <location>
        <begin position="126"/>
        <end position="143"/>
    </location>
</feature>
<name>A0A1I6HVT9_9RHOB</name>